<dbReference type="GeneID" id="36287221"/>
<keyword evidence="2" id="KW-0812">Transmembrane</keyword>
<sequence>MASSRHGRSHEDDTRPTRRTARTWDNIARSSDATQRLRNEESWVEISSQPSSSSLSSIDNEIVTAGLRVQSSTLRRGRRHGPAGVSRISQVVAQRSTSSQDEYDESESSSDDRVLTSSNENIHSGRVSPRQQMRQDIHFPPPSEDEDDEDEDGTALGITAPAFSPQPNAFSHPPNQAQTSNRASFVPPRHYRSPHPTHQAANDAALRASLTTLLSCAKAARSLPKQPSPTMQTPGINNRNEFQGLRLVPESELLGTRPPPTSPNLAPGLGNGIPSRRSRSSATVSEDENERGRRKTTQQGRSTKKKRVAVQSGREQTQQLLSPTLLTWLVSAGVVIVVSAVGFGAGYAWGYETGKQEGELLSGCGLEITVPRVKRFRWGGGSGIAA</sequence>
<dbReference type="OrthoDB" id="5413188at2759"/>
<evidence type="ECO:0000313" key="3">
    <source>
        <dbReference type="EMBL" id="OAF59353.1"/>
    </source>
</evidence>
<feature type="region of interest" description="Disordered" evidence="1">
    <location>
        <begin position="252"/>
        <end position="315"/>
    </location>
</feature>
<organism evidence="3">
    <name type="scientific">Pseudogymnoascus destructans</name>
    <dbReference type="NCBI Taxonomy" id="655981"/>
    <lineage>
        <taxon>Eukaryota</taxon>
        <taxon>Fungi</taxon>
        <taxon>Dikarya</taxon>
        <taxon>Ascomycota</taxon>
        <taxon>Pezizomycotina</taxon>
        <taxon>Leotiomycetes</taxon>
        <taxon>Thelebolales</taxon>
        <taxon>Thelebolaceae</taxon>
        <taxon>Pseudogymnoascus</taxon>
    </lineage>
</organism>
<dbReference type="eggNOG" id="ENOG502SIH3">
    <property type="taxonomic scope" value="Eukaryota"/>
</dbReference>
<keyword evidence="2" id="KW-0472">Membrane</keyword>
<feature type="transmembrane region" description="Helical" evidence="2">
    <location>
        <begin position="325"/>
        <end position="349"/>
    </location>
</feature>
<feature type="compositionally biased region" description="Acidic residues" evidence="1">
    <location>
        <begin position="143"/>
        <end position="153"/>
    </location>
</feature>
<feature type="compositionally biased region" description="Basic residues" evidence="1">
    <location>
        <begin position="292"/>
        <end position="308"/>
    </location>
</feature>
<feature type="region of interest" description="Disordered" evidence="1">
    <location>
        <begin position="1"/>
        <end position="200"/>
    </location>
</feature>
<dbReference type="EMBL" id="KV441394">
    <property type="protein sequence ID" value="OAF59353.1"/>
    <property type="molecule type" value="Genomic_DNA"/>
</dbReference>
<evidence type="ECO:0000256" key="2">
    <source>
        <dbReference type="SAM" id="Phobius"/>
    </source>
</evidence>
<dbReference type="VEuPathDB" id="FungiDB:GMDG_06885"/>
<accession>A0A177ADU0</accession>
<proteinExistence type="predicted"/>
<gene>
    <name evidence="3" type="ORF">VC83_04148</name>
</gene>
<feature type="compositionally biased region" description="Low complexity" evidence="1">
    <location>
        <begin position="44"/>
        <end position="57"/>
    </location>
</feature>
<feature type="compositionally biased region" description="Polar residues" evidence="1">
    <location>
        <begin position="165"/>
        <end position="183"/>
    </location>
</feature>
<dbReference type="AlphaFoldDB" id="A0A177ADU0"/>
<evidence type="ECO:0000256" key="1">
    <source>
        <dbReference type="SAM" id="MobiDB-lite"/>
    </source>
</evidence>
<reference evidence="3" key="1">
    <citation type="submission" date="2016-03" db="EMBL/GenBank/DDBJ databases">
        <title>Updated assembly of Pseudogymnoascus destructans, the fungus causing white-nose syndrome of bats.</title>
        <authorList>
            <person name="Palmer J.M."/>
            <person name="Drees K.P."/>
            <person name="Foster J.T."/>
            <person name="Lindner D.L."/>
        </authorList>
    </citation>
    <scope>NUCLEOTIDE SEQUENCE [LARGE SCALE GENOMIC DNA]</scope>
    <source>
        <strain evidence="3">20631-21</strain>
    </source>
</reference>
<keyword evidence="2" id="KW-1133">Transmembrane helix</keyword>
<dbReference type="Proteomes" id="UP000077154">
    <property type="component" value="Unassembled WGS sequence"/>
</dbReference>
<dbReference type="RefSeq" id="XP_024324636.1">
    <property type="nucleotide sequence ID" value="XM_024467784.1"/>
</dbReference>
<protein>
    <submittedName>
        <fullName evidence="3">Uncharacterized protein</fullName>
    </submittedName>
</protein>
<name>A0A177ADU0_9PEZI</name>